<comment type="caution">
    <text evidence="1">The sequence shown here is derived from an EMBL/GenBank/DDBJ whole genome shotgun (WGS) entry which is preliminary data.</text>
</comment>
<dbReference type="EMBL" id="LAZR01014285">
    <property type="protein sequence ID" value="KKM18139.1"/>
    <property type="molecule type" value="Genomic_DNA"/>
</dbReference>
<protein>
    <submittedName>
        <fullName evidence="1">Uncharacterized protein</fullName>
    </submittedName>
</protein>
<reference evidence="1" key="1">
    <citation type="journal article" date="2015" name="Nature">
        <title>Complex archaea that bridge the gap between prokaryotes and eukaryotes.</title>
        <authorList>
            <person name="Spang A."/>
            <person name="Saw J.H."/>
            <person name="Jorgensen S.L."/>
            <person name="Zaremba-Niedzwiedzka K."/>
            <person name="Martijn J."/>
            <person name="Lind A.E."/>
            <person name="van Eijk R."/>
            <person name="Schleper C."/>
            <person name="Guy L."/>
            <person name="Ettema T.J."/>
        </authorList>
    </citation>
    <scope>NUCLEOTIDE SEQUENCE</scope>
</reference>
<name>A0A0F9IEK5_9ZZZZ</name>
<evidence type="ECO:0000313" key="1">
    <source>
        <dbReference type="EMBL" id="KKM18139.1"/>
    </source>
</evidence>
<sequence length="51" mass="5783">MIDIKICTHRGTKTLVVVICANEESETYRYPQDADIAESVKESLVVWLRTG</sequence>
<dbReference type="AlphaFoldDB" id="A0A0F9IEK5"/>
<accession>A0A0F9IEK5</accession>
<gene>
    <name evidence="1" type="ORF">LCGC14_1668690</name>
</gene>
<proteinExistence type="predicted"/>
<organism evidence="1">
    <name type="scientific">marine sediment metagenome</name>
    <dbReference type="NCBI Taxonomy" id="412755"/>
    <lineage>
        <taxon>unclassified sequences</taxon>
        <taxon>metagenomes</taxon>
        <taxon>ecological metagenomes</taxon>
    </lineage>
</organism>